<evidence type="ECO:0000259" key="5">
    <source>
        <dbReference type="PROSITE" id="PS50865"/>
    </source>
</evidence>
<evidence type="ECO:0000313" key="7">
    <source>
        <dbReference type="Proteomes" id="UP000799771"/>
    </source>
</evidence>
<sequence>MASDPHAACSFCGKPAQMKCNGCKTHMYCQKECQVRDWPNHKVICKAQRLEQAIERMANITHQAYLTFRENTWDTPIEKIEDKEDELVIFDGDQKLNLRNFTPFPDKLVKNDRTKMAMLCMLICNEPLAFMHSLITKLLRGVDVTVEELQVQLRTVPRKAIFVAPDGSRQSNWPEFSHMVLRLKSVKSGKQWVVDLSGGQYGICQPFWDWEIYVANYVGKITAIYSSGTQRELITELAKIDGNPVLTYRLVQDAADQLNKAVDIWEERHMKLSRLLFLGDAAYRQQEMSLLDIMKAAVRSFINSTDFAKPVQAARAYEQANPGFSQRKCCDRAMLLQSVNLLNEH</sequence>
<organism evidence="6 7">
    <name type="scientific">Dothidotthia symphoricarpi CBS 119687</name>
    <dbReference type="NCBI Taxonomy" id="1392245"/>
    <lineage>
        <taxon>Eukaryota</taxon>
        <taxon>Fungi</taxon>
        <taxon>Dikarya</taxon>
        <taxon>Ascomycota</taxon>
        <taxon>Pezizomycotina</taxon>
        <taxon>Dothideomycetes</taxon>
        <taxon>Pleosporomycetidae</taxon>
        <taxon>Pleosporales</taxon>
        <taxon>Dothidotthiaceae</taxon>
        <taxon>Dothidotthia</taxon>
    </lineage>
</organism>
<evidence type="ECO:0000256" key="1">
    <source>
        <dbReference type="ARBA" id="ARBA00022723"/>
    </source>
</evidence>
<keyword evidence="1" id="KW-0479">Metal-binding</keyword>
<accession>A0A6A6AST1</accession>
<evidence type="ECO:0000256" key="3">
    <source>
        <dbReference type="ARBA" id="ARBA00022833"/>
    </source>
</evidence>
<dbReference type="Pfam" id="PF01753">
    <property type="entry name" value="zf-MYND"/>
    <property type="match status" value="1"/>
</dbReference>
<dbReference type="RefSeq" id="XP_033528401.1">
    <property type="nucleotide sequence ID" value="XM_033671169.1"/>
</dbReference>
<feature type="domain" description="MYND-type" evidence="5">
    <location>
        <begin position="9"/>
        <end position="45"/>
    </location>
</feature>
<evidence type="ECO:0000313" key="6">
    <source>
        <dbReference type="EMBL" id="KAF2134014.1"/>
    </source>
</evidence>
<keyword evidence="2 4" id="KW-0863">Zinc-finger</keyword>
<evidence type="ECO:0000256" key="2">
    <source>
        <dbReference type="ARBA" id="ARBA00022771"/>
    </source>
</evidence>
<dbReference type="Gene3D" id="6.10.140.2220">
    <property type="match status" value="1"/>
</dbReference>
<dbReference type="InterPro" id="IPR002893">
    <property type="entry name" value="Znf_MYND"/>
</dbReference>
<proteinExistence type="predicted"/>
<name>A0A6A6AST1_9PLEO</name>
<gene>
    <name evidence="6" type="ORF">P153DRAFT_392636</name>
</gene>
<reference evidence="6" key="1">
    <citation type="journal article" date="2020" name="Stud. Mycol.">
        <title>101 Dothideomycetes genomes: a test case for predicting lifestyles and emergence of pathogens.</title>
        <authorList>
            <person name="Haridas S."/>
            <person name="Albert R."/>
            <person name="Binder M."/>
            <person name="Bloem J."/>
            <person name="Labutti K."/>
            <person name="Salamov A."/>
            <person name="Andreopoulos B."/>
            <person name="Baker S."/>
            <person name="Barry K."/>
            <person name="Bills G."/>
            <person name="Bluhm B."/>
            <person name="Cannon C."/>
            <person name="Castanera R."/>
            <person name="Culley D."/>
            <person name="Daum C."/>
            <person name="Ezra D."/>
            <person name="Gonzalez J."/>
            <person name="Henrissat B."/>
            <person name="Kuo A."/>
            <person name="Liang C."/>
            <person name="Lipzen A."/>
            <person name="Lutzoni F."/>
            <person name="Magnuson J."/>
            <person name="Mondo S."/>
            <person name="Nolan M."/>
            <person name="Ohm R."/>
            <person name="Pangilinan J."/>
            <person name="Park H.-J."/>
            <person name="Ramirez L."/>
            <person name="Alfaro M."/>
            <person name="Sun H."/>
            <person name="Tritt A."/>
            <person name="Yoshinaga Y."/>
            <person name="Zwiers L.-H."/>
            <person name="Turgeon B."/>
            <person name="Goodwin S."/>
            <person name="Spatafora J."/>
            <person name="Crous P."/>
            <person name="Grigoriev I."/>
        </authorList>
    </citation>
    <scope>NUCLEOTIDE SEQUENCE</scope>
    <source>
        <strain evidence="6">CBS 119687</strain>
    </source>
</reference>
<dbReference type="OrthoDB" id="432970at2759"/>
<evidence type="ECO:0000256" key="4">
    <source>
        <dbReference type="PROSITE-ProRule" id="PRU00134"/>
    </source>
</evidence>
<dbReference type="GeneID" id="54411601"/>
<dbReference type="GO" id="GO:0008270">
    <property type="term" value="F:zinc ion binding"/>
    <property type="evidence" value="ECO:0007669"/>
    <property type="project" value="UniProtKB-KW"/>
</dbReference>
<dbReference type="SUPFAM" id="SSF144232">
    <property type="entry name" value="HIT/MYND zinc finger-like"/>
    <property type="match status" value="1"/>
</dbReference>
<keyword evidence="7" id="KW-1185">Reference proteome</keyword>
<keyword evidence="3" id="KW-0862">Zinc</keyword>
<protein>
    <recommendedName>
        <fullName evidence="5">MYND-type domain-containing protein</fullName>
    </recommendedName>
</protein>
<dbReference type="PROSITE" id="PS50865">
    <property type="entry name" value="ZF_MYND_2"/>
    <property type="match status" value="1"/>
</dbReference>
<dbReference type="EMBL" id="ML977498">
    <property type="protein sequence ID" value="KAF2134014.1"/>
    <property type="molecule type" value="Genomic_DNA"/>
</dbReference>
<dbReference type="Proteomes" id="UP000799771">
    <property type="component" value="Unassembled WGS sequence"/>
</dbReference>
<dbReference type="AlphaFoldDB" id="A0A6A6AST1"/>